<reference evidence="1 2" key="1">
    <citation type="submission" date="2022-10" db="EMBL/GenBank/DDBJ databases">
        <title>Evolutionary Diversification of Methanotrophic Ca. Methanophagales (ANME-1) and Their Expansive Virome.</title>
        <authorList>
            <person name="Laso-Perez R."/>
            <person name="Wu F."/>
            <person name="Cremiere A."/>
            <person name="Speth D.R."/>
            <person name="Magyar J.S."/>
            <person name="Krupovic M."/>
            <person name="Orphan V.J."/>
        </authorList>
    </citation>
    <scope>NUCLEOTIDE SEQUENCE [LARGE SCALE GENOMIC DNA]</scope>
</reference>
<evidence type="ECO:0000313" key="2">
    <source>
        <dbReference type="Proteomes" id="UP001156237"/>
    </source>
</evidence>
<gene>
    <name evidence="1" type="ORF">FHOMOCKG_00051</name>
</gene>
<keyword evidence="2" id="KW-1185">Reference proteome</keyword>
<accession>A0A9E9A624</accession>
<organism evidence="1 2">
    <name type="scientific">Methanophagales virus GBV302</name>
    <dbReference type="NCBI Taxonomy" id="2999281"/>
    <lineage>
        <taxon>Viruses</taxon>
        <taxon>Duplodnaviria</taxon>
        <taxon>Heunggongvirae</taxon>
        <taxon>Uroviricota</taxon>
        <taxon>Caudoviricetes</taxon>
        <taxon>Nakonvirales</taxon>
        <taxon>Ekchuahviridae</taxon>
        <taxon>Kukulkanvirus</taxon>
        <taxon>Kukulkanvirus mexicoense</taxon>
    </lineage>
</organism>
<dbReference type="EMBL" id="OP880253">
    <property type="protein sequence ID" value="WAE39579.1"/>
    <property type="molecule type" value="Genomic_DNA"/>
</dbReference>
<evidence type="ECO:0000313" key="1">
    <source>
        <dbReference type="EMBL" id="WAE39579.1"/>
    </source>
</evidence>
<sequence>MYCLLQTLKDTKVNDVVLYLGIKGKSFLVKDTQGKVYRIRSNKRLRPIEDENGKIHAGKTCREWGTEFDFFGYLNPDYWDQVEPDTSLRAYI</sequence>
<dbReference type="Proteomes" id="UP001156237">
    <property type="component" value="Segment"/>
</dbReference>
<proteinExistence type="predicted"/>
<protein>
    <submittedName>
        <fullName evidence="1">Uncharacterized protein</fullName>
    </submittedName>
</protein>
<name>A0A9E9A624_9CAUD</name>